<evidence type="ECO:0000256" key="2">
    <source>
        <dbReference type="ARBA" id="ARBA00022771"/>
    </source>
</evidence>
<dbReference type="PROSITE" id="PS50178">
    <property type="entry name" value="ZF_FYVE"/>
    <property type="match status" value="1"/>
</dbReference>
<keyword evidence="2 4" id="KW-0863">Zinc-finger</keyword>
<dbReference type="SUPFAM" id="SSF57903">
    <property type="entry name" value="FYVE/PHD zinc finger"/>
    <property type="match status" value="1"/>
</dbReference>
<dbReference type="SMART" id="SM00325">
    <property type="entry name" value="RhoGEF"/>
    <property type="match status" value="1"/>
</dbReference>
<evidence type="ECO:0000256" key="3">
    <source>
        <dbReference type="ARBA" id="ARBA00022833"/>
    </source>
</evidence>
<feature type="compositionally biased region" description="Acidic residues" evidence="5">
    <location>
        <begin position="270"/>
        <end position="282"/>
    </location>
</feature>
<dbReference type="InterPro" id="IPR051092">
    <property type="entry name" value="FYVE_RhoGEF_PH"/>
</dbReference>
<evidence type="ECO:0000256" key="5">
    <source>
        <dbReference type="SAM" id="MobiDB-lite"/>
    </source>
</evidence>
<reference evidence="9" key="1">
    <citation type="submission" date="2022-01" db="EMBL/GenBank/DDBJ databases">
        <title>Genome Sequence Resource for Two Populations of Ditylenchus destructor, the Migratory Endoparasitic Phytonematode.</title>
        <authorList>
            <person name="Zhang H."/>
            <person name="Lin R."/>
            <person name="Xie B."/>
        </authorList>
    </citation>
    <scope>NUCLEOTIDE SEQUENCE</scope>
    <source>
        <strain evidence="9">BazhouSP</strain>
    </source>
</reference>
<evidence type="ECO:0000259" key="8">
    <source>
        <dbReference type="PROSITE" id="PS50178"/>
    </source>
</evidence>
<comment type="caution">
    <text evidence="9">The sequence shown here is derived from an EMBL/GenBank/DDBJ whole genome shotgun (WGS) entry which is preliminary data.</text>
</comment>
<feature type="domain" description="PH" evidence="6">
    <location>
        <begin position="744"/>
        <end position="835"/>
    </location>
</feature>
<keyword evidence="10" id="KW-1185">Reference proteome</keyword>
<gene>
    <name evidence="9" type="ORF">DdX_08705</name>
</gene>
<keyword evidence="3" id="KW-0862">Zinc</keyword>
<dbReference type="PROSITE" id="PS50003">
    <property type="entry name" value="PH_DOMAIN"/>
    <property type="match status" value="1"/>
</dbReference>
<evidence type="ECO:0000256" key="4">
    <source>
        <dbReference type="PROSITE-ProRule" id="PRU00091"/>
    </source>
</evidence>
<feature type="region of interest" description="Disordered" evidence="5">
    <location>
        <begin position="270"/>
        <end position="292"/>
    </location>
</feature>
<dbReference type="InterPro" id="IPR017455">
    <property type="entry name" value="Znf_FYVE-rel"/>
</dbReference>
<feature type="domain" description="DH" evidence="7">
    <location>
        <begin position="325"/>
        <end position="508"/>
    </location>
</feature>
<dbReference type="InterPro" id="IPR035899">
    <property type="entry name" value="DBL_dom_sf"/>
</dbReference>
<dbReference type="GO" id="GO:0046847">
    <property type="term" value="P:filopodium assembly"/>
    <property type="evidence" value="ECO:0007669"/>
    <property type="project" value="TreeGrafter"/>
</dbReference>
<dbReference type="Pfam" id="PF00621">
    <property type="entry name" value="RhoGEF"/>
    <property type="match status" value="1"/>
</dbReference>
<dbReference type="AlphaFoldDB" id="A0AAD4N3U0"/>
<evidence type="ECO:0000313" key="9">
    <source>
        <dbReference type="EMBL" id="KAI1714602.1"/>
    </source>
</evidence>
<dbReference type="GO" id="GO:0005737">
    <property type="term" value="C:cytoplasm"/>
    <property type="evidence" value="ECO:0007669"/>
    <property type="project" value="TreeGrafter"/>
</dbReference>
<dbReference type="SUPFAM" id="SSF48065">
    <property type="entry name" value="DBL homology domain (DH-domain)"/>
    <property type="match status" value="1"/>
</dbReference>
<dbReference type="Proteomes" id="UP001201812">
    <property type="component" value="Unassembled WGS sequence"/>
</dbReference>
<dbReference type="GO" id="GO:0007010">
    <property type="term" value="P:cytoskeleton organization"/>
    <property type="evidence" value="ECO:0007669"/>
    <property type="project" value="TreeGrafter"/>
</dbReference>
<accession>A0AAD4N3U0</accession>
<dbReference type="InterPro" id="IPR001849">
    <property type="entry name" value="PH_domain"/>
</dbReference>
<evidence type="ECO:0000259" key="6">
    <source>
        <dbReference type="PROSITE" id="PS50003"/>
    </source>
</evidence>
<protein>
    <submittedName>
        <fullName evidence="9">RhoGEF domain-containing protein</fullName>
    </submittedName>
</protein>
<sequence>MTLKTHSGFGMLDTLQQHKSCGRNGALRASFNSNSGDLSPGARFLQAQLPPDMDLEGGTLLSVEESEEIDPEDNCKIQVITYRILSADRTEESTITKRRKLKVNCTQSLKRVEFTNGKEAKFEEKTTVLDNIDALRKHPVGRALAWDQPDHAQDRAISDVLMRTQDTFLSLLNEKKEQLVKMFPELFSNLRTQPAIFEAPSTIMETFTNPDGSTTTRTKSSKAFSSHYSRQETFLNGVRQSQKSKFRAFMEYAGPEGGFCIKLNDNADEDLSEEENDMDDSNDSSSRISRSGLSEIPDTVSALVSTHGSRGIPKLSAEPMKRWDKAWHAVNELVESEGRYVQKLGLLEKFREEVEREKILDKKQMAHVFANISSLYRFHNDHLLPQLMDRHREWQSTKRISDVLKKQAPFLKMYSEYTNNYKKATQVFEECMRKKKLFEDIVRRLESSPECENLSLVSHLICPVQRVMRYQLLLKEYQKNLHETDGDYRDTEIALSLVLEAASHANEMMRKLDRYRNVLEAQEQLGNVVALVSPSRELLMKTKLSKISSSTNRAEERFLFVFNDLFLLASERSIGIGSKYKLRAIFDAYYTQICEGDNFEREHSFYLRGSDSQSGPSRCVELFCSSQAEKNELFETMWAVIEEVHVRRNNSSSLAPNIAPPRTERKCCARCDGDFTWYTKSFVCSRCAQRYCKKCFGQLKYEQKPHRICMECNRSQEGSRSHFDGLSTLQSRKNLLATPAQDGDIIKASYVTFRGPSSRSLKRYFVLRKNCCLYSYKSEKEQCASAMLPMAGCDVAQSGEKLTFTIRHMSRNYYVTAECQNDFAEWIAALILAANAKLPTEDGEAPIASPIKRSVSMGLERNSGCRQSNGKSSLHTLRLPTQYTHM</sequence>
<evidence type="ECO:0000256" key="1">
    <source>
        <dbReference type="ARBA" id="ARBA00022723"/>
    </source>
</evidence>
<evidence type="ECO:0000313" key="10">
    <source>
        <dbReference type="Proteomes" id="UP001201812"/>
    </source>
</evidence>
<dbReference type="InterPro" id="IPR011011">
    <property type="entry name" value="Znf_FYVE_PHD"/>
</dbReference>
<dbReference type="PANTHER" id="PTHR12673:SF241">
    <property type="entry name" value="DH DOMAIN-CONTAINING PROTEIN"/>
    <property type="match status" value="1"/>
</dbReference>
<dbReference type="Gene3D" id="2.30.29.30">
    <property type="entry name" value="Pleckstrin-homology domain (PH domain)/Phosphotyrosine-binding domain (PTB)"/>
    <property type="match status" value="2"/>
</dbReference>
<dbReference type="CDD" id="cd00065">
    <property type="entry name" value="FYVE_like_SF"/>
    <property type="match status" value="1"/>
</dbReference>
<dbReference type="InterPro" id="IPR000219">
    <property type="entry name" value="DH_dom"/>
</dbReference>
<organism evidence="9 10">
    <name type="scientific">Ditylenchus destructor</name>
    <dbReference type="NCBI Taxonomy" id="166010"/>
    <lineage>
        <taxon>Eukaryota</taxon>
        <taxon>Metazoa</taxon>
        <taxon>Ecdysozoa</taxon>
        <taxon>Nematoda</taxon>
        <taxon>Chromadorea</taxon>
        <taxon>Rhabditida</taxon>
        <taxon>Tylenchina</taxon>
        <taxon>Tylenchomorpha</taxon>
        <taxon>Sphaerularioidea</taxon>
        <taxon>Anguinidae</taxon>
        <taxon>Anguininae</taxon>
        <taxon>Ditylenchus</taxon>
    </lineage>
</organism>
<dbReference type="SMART" id="SM00233">
    <property type="entry name" value="PH"/>
    <property type="match status" value="2"/>
</dbReference>
<name>A0AAD4N3U0_9BILA</name>
<keyword evidence="1" id="KW-0479">Metal-binding</keyword>
<dbReference type="InterPro" id="IPR011993">
    <property type="entry name" value="PH-like_dom_sf"/>
</dbReference>
<dbReference type="PANTHER" id="PTHR12673">
    <property type="entry name" value="FACIOGENITAL DYSPLASIA PROTEIN"/>
    <property type="match status" value="1"/>
</dbReference>
<evidence type="ECO:0000259" key="7">
    <source>
        <dbReference type="PROSITE" id="PS50010"/>
    </source>
</evidence>
<dbReference type="PROSITE" id="PS50010">
    <property type="entry name" value="DH_2"/>
    <property type="match status" value="1"/>
</dbReference>
<dbReference type="EMBL" id="JAKKPZ010000013">
    <property type="protein sequence ID" value="KAI1714602.1"/>
    <property type="molecule type" value="Genomic_DNA"/>
</dbReference>
<proteinExistence type="predicted"/>
<dbReference type="Pfam" id="PF00169">
    <property type="entry name" value="PH"/>
    <property type="match status" value="1"/>
</dbReference>
<dbReference type="GO" id="GO:0005085">
    <property type="term" value="F:guanyl-nucleotide exchange factor activity"/>
    <property type="evidence" value="ECO:0007669"/>
    <property type="project" value="InterPro"/>
</dbReference>
<dbReference type="CDD" id="cd00160">
    <property type="entry name" value="RhoGEF"/>
    <property type="match status" value="1"/>
</dbReference>
<feature type="domain" description="FYVE-type" evidence="8">
    <location>
        <begin position="662"/>
        <end position="717"/>
    </location>
</feature>
<dbReference type="Gene3D" id="1.20.900.10">
    <property type="entry name" value="Dbl homology (DH) domain"/>
    <property type="match status" value="1"/>
</dbReference>
<dbReference type="SUPFAM" id="SSF50729">
    <property type="entry name" value="PH domain-like"/>
    <property type="match status" value="2"/>
</dbReference>
<feature type="compositionally biased region" description="Low complexity" evidence="5">
    <location>
        <begin position="283"/>
        <end position="292"/>
    </location>
</feature>
<dbReference type="GO" id="GO:0008270">
    <property type="term" value="F:zinc ion binding"/>
    <property type="evidence" value="ECO:0007669"/>
    <property type="project" value="UniProtKB-KW"/>
</dbReference>